<gene>
    <name evidence="2" type="ORF">DCF17_15550</name>
</gene>
<dbReference type="EMBL" id="QBMN01000116">
    <property type="protein sequence ID" value="PZO37713.1"/>
    <property type="molecule type" value="Genomic_DNA"/>
</dbReference>
<sequence length="82" mass="9238">MTEKYYNPSLRQIPRNAKAPILPANGASSILSWLEDIGRLRSREVVEVVPEEAENEEISDLMGNDDNFEDDDDSDLAINDDD</sequence>
<proteinExistence type="predicted"/>
<organism evidence="2 3">
    <name type="scientific">Shackletoniella antarctica</name>
    <dbReference type="NCBI Taxonomy" id="268115"/>
    <lineage>
        <taxon>Bacteria</taxon>
        <taxon>Bacillati</taxon>
        <taxon>Cyanobacteriota</taxon>
        <taxon>Cyanophyceae</taxon>
        <taxon>Oculatellales</taxon>
        <taxon>Oculatellaceae</taxon>
        <taxon>Shackletoniella</taxon>
    </lineage>
</organism>
<protein>
    <recommendedName>
        <fullName evidence="4">DUF3134 domain-containing protein</fullName>
    </recommendedName>
</protein>
<dbReference type="Pfam" id="PF11332">
    <property type="entry name" value="DUF3134"/>
    <property type="match status" value="1"/>
</dbReference>
<dbReference type="InterPro" id="IPR021481">
    <property type="entry name" value="DUF3134"/>
</dbReference>
<dbReference type="AlphaFoldDB" id="A0A2W4VXY4"/>
<evidence type="ECO:0008006" key="4">
    <source>
        <dbReference type="Google" id="ProtNLM"/>
    </source>
</evidence>
<feature type="compositionally biased region" description="Acidic residues" evidence="1">
    <location>
        <begin position="66"/>
        <end position="82"/>
    </location>
</feature>
<evidence type="ECO:0000256" key="1">
    <source>
        <dbReference type="SAM" id="MobiDB-lite"/>
    </source>
</evidence>
<comment type="caution">
    <text evidence="2">The sequence shown here is derived from an EMBL/GenBank/DDBJ whole genome shotgun (WGS) entry which is preliminary data.</text>
</comment>
<reference evidence="2 3" key="2">
    <citation type="submission" date="2018-06" db="EMBL/GenBank/DDBJ databases">
        <title>Metagenomic assembly of (sub)arctic Cyanobacteria and their associated microbiome from non-axenic cultures.</title>
        <authorList>
            <person name="Baurain D."/>
        </authorList>
    </citation>
    <scope>NUCLEOTIDE SEQUENCE [LARGE SCALE GENOMIC DNA]</scope>
    <source>
        <strain evidence="2">ULC041bin1</strain>
    </source>
</reference>
<reference evidence="3" key="1">
    <citation type="submission" date="2018-04" db="EMBL/GenBank/DDBJ databases">
        <authorList>
            <person name="Cornet L."/>
        </authorList>
    </citation>
    <scope>NUCLEOTIDE SEQUENCE [LARGE SCALE GENOMIC DNA]</scope>
</reference>
<feature type="region of interest" description="Disordered" evidence="1">
    <location>
        <begin position="50"/>
        <end position="82"/>
    </location>
</feature>
<evidence type="ECO:0000313" key="2">
    <source>
        <dbReference type="EMBL" id="PZO37713.1"/>
    </source>
</evidence>
<feature type="compositionally biased region" description="Acidic residues" evidence="1">
    <location>
        <begin position="50"/>
        <end position="59"/>
    </location>
</feature>
<accession>A0A2W4VXY4</accession>
<evidence type="ECO:0000313" key="3">
    <source>
        <dbReference type="Proteomes" id="UP000249081"/>
    </source>
</evidence>
<name>A0A2W4VXY4_9CYAN</name>
<dbReference type="Proteomes" id="UP000249081">
    <property type="component" value="Unassembled WGS sequence"/>
</dbReference>